<proteinExistence type="predicted"/>
<reference evidence="1 2" key="1">
    <citation type="submission" date="2018-08" db="EMBL/GenBank/DDBJ databases">
        <title>Mucilaginibacter terrae sp. nov., isolated from manganese diggings.</title>
        <authorList>
            <person name="Huang Y."/>
            <person name="Zhou Z."/>
        </authorList>
    </citation>
    <scope>NUCLEOTIDE SEQUENCE [LARGE SCALE GENOMIC DNA]</scope>
    <source>
        <strain evidence="1 2">ZH6</strain>
    </source>
</reference>
<dbReference type="AlphaFoldDB" id="A0A3E2NVM9"/>
<name>A0A3E2NVM9_9SPHI</name>
<dbReference type="Proteomes" id="UP000260823">
    <property type="component" value="Unassembled WGS sequence"/>
</dbReference>
<gene>
    <name evidence="1" type="ORF">DYU05_05555</name>
</gene>
<comment type="caution">
    <text evidence="1">The sequence shown here is derived from an EMBL/GenBank/DDBJ whole genome shotgun (WGS) entry which is preliminary data.</text>
</comment>
<sequence length="530" mass="60514">MVLKKRKQDNDADLELLIVDGNIGFFRSCEITQMFLISKSDKALINLYILASFEEKPFIEEDHQFLCRPIAIDKNFDVGIQRYKMSINTAKATFHKLATENKWAFRNNESLKMEKLVKLSKQFVPGNEGQRLSRVLKNNFHNGSYVIEFFDESKKLTECLSTLDHLHLLNKVSEKIKKVVPIDLSVVRDRIGNIIFQFPVTIINLASKARPDWDGLILKFKWHNRLTVKKTYLIQVDSTMDKNYMGAAMVPYEGKDEQEIIIGNINQVSHVKVWSESPNLLLSVFDGTYLRRFGLNTSIGSDEPRIFKIGGEEQIVSISSKGLKSGVGNIVDYATFIANNLYEAEKESLEKSLSFKQYFKDSAIEALNDLRILINNNDANGVALWDPYLRANDILNTLYFSPTAGVELRAIGAIDASTKKVYDQKGVSPALIIAGEKKILDDTQHNNYGLNLEFRMQYESYGWAFHDRFLIFSGSKERQAKVYSVGTSINSIGNSHHILQEVSHPQRVVDAFNELWNKLNNKDCLVWKSR</sequence>
<accession>A0A3E2NVM9</accession>
<organism evidence="1 2">
    <name type="scientific">Mucilaginibacter terrenus</name>
    <dbReference type="NCBI Taxonomy" id="2482727"/>
    <lineage>
        <taxon>Bacteria</taxon>
        <taxon>Pseudomonadati</taxon>
        <taxon>Bacteroidota</taxon>
        <taxon>Sphingobacteriia</taxon>
        <taxon>Sphingobacteriales</taxon>
        <taxon>Sphingobacteriaceae</taxon>
        <taxon>Mucilaginibacter</taxon>
    </lineage>
</organism>
<dbReference type="EMBL" id="QWDE01000001">
    <property type="protein sequence ID" value="RFZ85068.1"/>
    <property type="molecule type" value="Genomic_DNA"/>
</dbReference>
<dbReference type="OrthoDB" id="9156203at2"/>
<protein>
    <submittedName>
        <fullName evidence="1">Uncharacterized protein</fullName>
    </submittedName>
</protein>
<dbReference type="NCBIfam" id="NF040700">
    <property type="entry name" value="VPA1262_N_dom"/>
    <property type="match status" value="1"/>
</dbReference>
<evidence type="ECO:0000313" key="2">
    <source>
        <dbReference type="Proteomes" id="UP000260823"/>
    </source>
</evidence>
<dbReference type="RefSeq" id="WP_117381969.1">
    <property type="nucleotide sequence ID" value="NZ_QWDE01000001.1"/>
</dbReference>
<keyword evidence="2" id="KW-1185">Reference proteome</keyword>
<evidence type="ECO:0000313" key="1">
    <source>
        <dbReference type="EMBL" id="RFZ85068.1"/>
    </source>
</evidence>